<proteinExistence type="predicted"/>
<accession>A0A0V8JBG0</accession>
<dbReference type="NCBIfam" id="TIGR01493">
    <property type="entry name" value="HAD-SF-IA-v2"/>
    <property type="match status" value="1"/>
</dbReference>
<evidence type="ECO:0000256" key="1">
    <source>
        <dbReference type="ARBA" id="ARBA00022801"/>
    </source>
</evidence>
<dbReference type="SFLD" id="SFLDS00003">
    <property type="entry name" value="Haloacid_Dehalogenase"/>
    <property type="match status" value="1"/>
</dbReference>
<reference evidence="2 3" key="1">
    <citation type="journal article" date="2014" name="Antonie Van Leeuwenhoek">
        <title>Fictibacillus enclensis sp. nov., isolated from marine sediment.</title>
        <authorList>
            <person name="Dastager S.G."/>
            <person name="Mawlankar R."/>
            <person name="Srinivasan K."/>
            <person name="Tang S.K."/>
            <person name="Lee J.C."/>
            <person name="Ramana V.V."/>
            <person name="Shouche Y.S."/>
        </authorList>
    </citation>
    <scope>NUCLEOTIDE SEQUENCE [LARGE SCALE GENOMIC DNA]</scope>
    <source>
        <strain evidence="2 3">NIO-1003</strain>
    </source>
</reference>
<dbReference type="EMBL" id="LNQN01000001">
    <property type="protein sequence ID" value="KSU84463.1"/>
    <property type="molecule type" value="Genomic_DNA"/>
</dbReference>
<sequence>MKTNGLKALIFDVFGTVVDYRSSIIKECEKLNEMKDLELNSPKFADAWRGAYRPNLDRILSGELSWMNLDSLHLMVLRKLLDEFEINHLTEEEIIHLNRVWHRLEPWGDAVPGLQRLKQKFIISPLSNGNVSLLTNMAKHSGLPWDLILSPEMIKSYKPDPNVYHMAIDFLDLQPNEVMMVAAHQHDLQAAKKLGMKTAYVFRPLEYGCEAIPNLMPEENYDVVARDFIDLAQQLGA</sequence>
<gene>
    <name evidence="2" type="ORF">AS030_02610</name>
</gene>
<dbReference type="Gene3D" id="1.10.150.750">
    <property type="match status" value="1"/>
</dbReference>
<protein>
    <submittedName>
        <fullName evidence="2">Haloacid dehalogenase</fullName>
    </submittedName>
</protein>
<dbReference type="CDD" id="cd02588">
    <property type="entry name" value="HAD_L2-DEX"/>
    <property type="match status" value="1"/>
</dbReference>
<dbReference type="PANTHER" id="PTHR43316">
    <property type="entry name" value="HYDROLASE, HALOACID DELAHOGENASE-RELATED"/>
    <property type="match status" value="1"/>
</dbReference>
<dbReference type="InterPro" id="IPR006328">
    <property type="entry name" value="2-HAD"/>
</dbReference>
<dbReference type="AlphaFoldDB" id="A0A0V8JBG0"/>
<dbReference type="PRINTS" id="PR00413">
    <property type="entry name" value="HADHALOGNASE"/>
</dbReference>
<dbReference type="Pfam" id="PF00702">
    <property type="entry name" value="Hydrolase"/>
    <property type="match status" value="1"/>
</dbReference>
<evidence type="ECO:0000313" key="2">
    <source>
        <dbReference type="EMBL" id="KSU84463.1"/>
    </source>
</evidence>
<dbReference type="GO" id="GO:0019120">
    <property type="term" value="F:hydrolase activity, acting on acid halide bonds, in C-halide compounds"/>
    <property type="evidence" value="ECO:0007669"/>
    <property type="project" value="InterPro"/>
</dbReference>
<dbReference type="InterPro" id="IPR006439">
    <property type="entry name" value="HAD-SF_hydro_IA"/>
</dbReference>
<dbReference type="NCBIfam" id="TIGR01428">
    <property type="entry name" value="HAD_type_II"/>
    <property type="match status" value="1"/>
</dbReference>
<dbReference type="PANTHER" id="PTHR43316:SF3">
    <property type="entry name" value="HALOACID DEHALOGENASE, TYPE II (AFU_ORTHOLOGUE AFUA_2G07750)-RELATED"/>
    <property type="match status" value="1"/>
</dbReference>
<comment type="caution">
    <text evidence="2">The sequence shown here is derived from an EMBL/GenBank/DDBJ whole genome shotgun (WGS) entry which is preliminary data.</text>
</comment>
<dbReference type="Proteomes" id="UP000054099">
    <property type="component" value="Unassembled WGS sequence"/>
</dbReference>
<keyword evidence="3" id="KW-1185">Reference proteome</keyword>
<evidence type="ECO:0000313" key="3">
    <source>
        <dbReference type="Proteomes" id="UP000054099"/>
    </source>
</evidence>
<dbReference type="Gene3D" id="3.40.50.1000">
    <property type="entry name" value="HAD superfamily/HAD-like"/>
    <property type="match status" value="1"/>
</dbReference>
<dbReference type="RefSeq" id="WP_061968064.1">
    <property type="nucleotide sequence ID" value="NZ_FMAV01000001.1"/>
</dbReference>
<dbReference type="InterPro" id="IPR023214">
    <property type="entry name" value="HAD_sf"/>
</dbReference>
<dbReference type="OrthoDB" id="264363at2"/>
<organism evidence="2 3">
    <name type="scientific">Fictibacillus enclensis</name>
    <dbReference type="NCBI Taxonomy" id="1017270"/>
    <lineage>
        <taxon>Bacteria</taxon>
        <taxon>Bacillati</taxon>
        <taxon>Bacillota</taxon>
        <taxon>Bacilli</taxon>
        <taxon>Bacillales</taxon>
        <taxon>Fictibacillaceae</taxon>
        <taxon>Fictibacillus</taxon>
    </lineage>
</organism>
<dbReference type="InterPro" id="IPR051540">
    <property type="entry name" value="S-2-haloacid_dehalogenase"/>
</dbReference>
<keyword evidence="1" id="KW-0378">Hydrolase</keyword>
<dbReference type="SUPFAM" id="SSF56784">
    <property type="entry name" value="HAD-like"/>
    <property type="match status" value="1"/>
</dbReference>
<dbReference type="SFLD" id="SFLDG01129">
    <property type="entry name" value="C1.5:_HAD__Beta-PGM__Phosphata"/>
    <property type="match status" value="1"/>
</dbReference>
<dbReference type="InterPro" id="IPR036412">
    <property type="entry name" value="HAD-like_sf"/>
</dbReference>
<name>A0A0V8JBG0_9BACL</name>